<dbReference type="Pfam" id="PF10400">
    <property type="entry name" value="Vir_act_alpha_C"/>
    <property type="match status" value="1"/>
</dbReference>
<dbReference type="PANTHER" id="PTHR43252:SF6">
    <property type="entry name" value="NEGATIVE TRANSCRIPTION REGULATOR PADR"/>
    <property type="match status" value="1"/>
</dbReference>
<proteinExistence type="predicted"/>
<evidence type="ECO:0000259" key="1">
    <source>
        <dbReference type="Pfam" id="PF03551"/>
    </source>
</evidence>
<dbReference type="Pfam" id="PF03551">
    <property type="entry name" value="PadR"/>
    <property type="match status" value="1"/>
</dbReference>
<dbReference type="EMBL" id="SHLA01000001">
    <property type="protein sequence ID" value="RZU60533.1"/>
    <property type="molecule type" value="Genomic_DNA"/>
</dbReference>
<dbReference type="PANTHER" id="PTHR43252">
    <property type="entry name" value="TRANSCRIPTIONAL REGULATOR YQJI"/>
    <property type="match status" value="1"/>
</dbReference>
<dbReference type="InterPro" id="IPR018309">
    <property type="entry name" value="Tscrpt_reg_PadR_C"/>
</dbReference>
<dbReference type="InterPro" id="IPR005149">
    <property type="entry name" value="Tscrpt_reg_PadR_N"/>
</dbReference>
<keyword evidence="4" id="KW-1185">Reference proteome</keyword>
<dbReference type="Gene3D" id="6.10.140.190">
    <property type="match status" value="1"/>
</dbReference>
<feature type="domain" description="Transcription regulator PadR N-terminal" evidence="1">
    <location>
        <begin position="7"/>
        <end position="80"/>
    </location>
</feature>
<dbReference type="SUPFAM" id="SSF46785">
    <property type="entry name" value="Winged helix' DNA-binding domain"/>
    <property type="match status" value="1"/>
</dbReference>
<name>A0A4Q8AAJ3_9MICC</name>
<dbReference type="RefSeq" id="WP_102160327.1">
    <property type="nucleotide sequence ID" value="NZ_PGGT01000048.1"/>
</dbReference>
<protein>
    <submittedName>
        <fullName evidence="3">PadR family transcriptional regulator</fullName>
    </submittedName>
</protein>
<sequence length="175" mass="20198">MILARLILGLLTLAPMTGYDLKKHFDSSINHFWNADKAQIYRTLNKLVDDGLAVVRVVAQENYPDRQEHHITEAGRAELAAWLQTGLDPEPVREPFLARLFFSGELEREDVFRILRARRSEVTDRLEDYRAQRAGLGDVSGFDRRAFLMAATLEREVSRTEAELKWLRSVERSMP</sequence>
<gene>
    <name evidence="3" type="ORF">EV380_0066</name>
</gene>
<feature type="domain" description="Transcription regulator PadR C-terminal" evidence="2">
    <location>
        <begin position="92"/>
        <end position="171"/>
    </location>
</feature>
<organism evidence="3 4">
    <name type="scientific">Zhihengliuella halotolerans</name>
    <dbReference type="NCBI Taxonomy" id="370736"/>
    <lineage>
        <taxon>Bacteria</taxon>
        <taxon>Bacillati</taxon>
        <taxon>Actinomycetota</taxon>
        <taxon>Actinomycetes</taxon>
        <taxon>Micrococcales</taxon>
        <taxon>Micrococcaceae</taxon>
        <taxon>Zhihengliuella</taxon>
    </lineage>
</organism>
<evidence type="ECO:0000259" key="2">
    <source>
        <dbReference type="Pfam" id="PF10400"/>
    </source>
</evidence>
<dbReference type="OrthoDB" id="3186544at2"/>
<dbReference type="AlphaFoldDB" id="A0A4Q8AAJ3"/>
<comment type="caution">
    <text evidence="3">The sequence shown here is derived from an EMBL/GenBank/DDBJ whole genome shotgun (WGS) entry which is preliminary data.</text>
</comment>
<dbReference type="InterPro" id="IPR036390">
    <property type="entry name" value="WH_DNA-bd_sf"/>
</dbReference>
<dbReference type="Gene3D" id="1.10.10.10">
    <property type="entry name" value="Winged helix-like DNA-binding domain superfamily/Winged helix DNA-binding domain"/>
    <property type="match status" value="1"/>
</dbReference>
<reference evidence="3 4" key="1">
    <citation type="submission" date="2019-02" db="EMBL/GenBank/DDBJ databases">
        <title>Sequencing the genomes of 1000 actinobacteria strains.</title>
        <authorList>
            <person name="Klenk H.-P."/>
        </authorList>
    </citation>
    <scope>NUCLEOTIDE SEQUENCE [LARGE SCALE GENOMIC DNA]</scope>
    <source>
        <strain evidence="3 4">DSM 17364</strain>
    </source>
</reference>
<evidence type="ECO:0000313" key="3">
    <source>
        <dbReference type="EMBL" id="RZU60533.1"/>
    </source>
</evidence>
<evidence type="ECO:0000313" key="4">
    <source>
        <dbReference type="Proteomes" id="UP000292685"/>
    </source>
</evidence>
<accession>A0A4Q8AAJ3</accession>
<dbReference type="Proteomes" id="UP000292685">
    <property type="component" value="Unassembled WGS sequence"/>
</dbReference>
<dbReference type="InterPro" id="IPR036388">
    <property type="entry name" value="WH-like_DNA-bd_sf"/>
</dbReference>